<dbReference type="Proteomes" id="UP000694941">
    <property type="component" value="Unplaced"/>
</dbReference>
<dbReference type="InterPro" id="IPR012677">
    <property type="entry name" value="Nucleotide-bd_a/b_plait_sf"/>
</dbReference>
<keyword evidence="2" id="KW-1185">Reference proteome</keyword>
<dbReference type="GeneID" id="106467970"/>
<gene>
    <name evidence="3" type="primary">LOC106467970</name>
</gene>
<feature type="region of interest" description="Disordered" evidence="1">
    <location>
        <begin position="1"/>
        <end position="21"/>
    </location>
</feature>
<feature type="compositionally biased region" description="Basic and acidic residues" evidence="1">
    <location>
        <begin position="1"/>
        <end position="11"/>
    </location>
</feature>
<dbReference type="InterPro" id="IPR035979">
    <property type="entry name" value="RBD_domain_sf"/>
</dbReference>
<evidence type="ECO:0000313" key="3">
    <source>
        <dbReference type="RefSeq" id="XP_013783815.1"/>
    </source>
</evidence>
<protein>
    <submittedName>
        <fullName evidence="3">Uncharacterized protein LOC106467970 isoform X1</fullName>
    </submittedName>
</protein>
<proteinExistence type="predicted"/>
<evidence type="ECO:0000313" key="2">
    <source>
        <dbReference type="Proteomes" id="UP000694941"/>
    </source>
</evidence>
<organism evidence="2 3">
    <name type="scientific">Limulus polyphemus</name>
    <name type="common">Atlantic horseshoe crab</name>
    <dbReference type="NCBI Taxonomy" id="6850"/>
    <lineage>
        <taxon>Eukaryota</taxon>
        <taxon>Metazoa</taxon>
        <taxon>Ecdysozoa</taxon>
        <taxon>Arthropoda</taxon>
        <taxon>Chelicerata</taxon>
        <taxon>Merostomata</taxon>
        <taxon>Xiphosura</taxon>
        <taxon>Limulidae</taxon>
        <taxon>Limulus</taxon>
    </lineage>
</organism>
<accession>A0ABM1BKI4</accession>
<reference evidence="3" key="1">
    <citation type="submission" date="2025-08" db="UniProtKB">
        <authorList>
            <consortium name="RefSeq"/>
        </authorList>
    </citation>
    <scope>IDENTIFICATION</scope>
    <source>
        <tissue evidence="3">Muscle</tissue>
    </source>
</reference>
<dbReference type="Gene3D" id="3.30.70.330">
    <property type="match status" value="1"/>
</dbReference>
<feature type="compositionally biased region" description="Polar residues" evidence="1">
    <location>
        <begin position="12"/>
        <end position="21"/>
    </location>
</feature>
<dbReference type="RefSeq" id="XP_013783815.1">
    <property type="nucleotide sequence ID" value="XM_013928361.2"/>
</dbReference>
<dbReference type="SUPFAM" id="SSF54928">
    <property type="entry name" value="RNA-binding domain, RBD"/>
    <property type="match status" value="1"/>
</dbReference>
<evidence type="ECO:0000256" key="1">
    <source>
        <dbReference type="SAM" id="MobiDB-lite"/>
    </source>
</evidence>
<name>A0ABM1BKI4_LIMPO</name>
<sequence>MFDMMDLKRDNNTMNTPSGNPNERAVPWCCWGRGMRSLSQAEFITQWTHLLPRPSKDEYGSERGRGRGRIPVSVNMETYNKSHSSFENIHMSGNNESRDDGDLISSVKNHLNTFEEKKQRSVQKHLLGKRFCHTKPPRIVKYSTEVEETDLSTDSFTGYQTSPSNISVCSVSLKNEPRLNDMGNEKEIELPFRSSSLGFQSDIKGKQAMEKHSEKSRCPETTKNPSYSKLSGICTSAKESNFIQSEEFVLKHNLDAPLHLRKEIDTTQNLEKEFQYLNIKASSKRKKKKAKKKKSTNCELTTKSYSSVQSNETDLAVQGVRNTTLGNSIPFVERTLVIENLPIGISKSSLIDYFCGFGEVQDLILQNVDNTENIAYVVLSPETNTDWIIDCLNESSAFGGSSTTILCRRISCQVK</sequence>